<dbReference type="AlphaFoldDB" id="A0A2M7RP45"/>
<evidence type="ECO:0000313" key="2">
    <source>
        <dbReference type="EMBL" id="PIZ01233.1"/>
    </source>
</evidence>
<evidence type="ECO:0000313" key="3">
    <source>
        <dbReference type="Proteomes" id="UP000229371"/>
    </source>
</evidence>
<evidence type="ECO:0000259" key="1">
    <source>
        <dbReference type="Pfam" id="PF13649"/>
    </source>
</evidence>
<dbReference type="InterPro" id="IPR029063">
    <property type="entry name" value="SAM-dependent_MTases_sf"/>
</dbReference>
<feature type="domain" description="Methyltransferase" evidence="1">
    <location>
        <begin position="48"/>
        <end position="149"/>
    </location>
</feature>
<accession>A0A2M7RP45</accession>
<sequence>MNNLFIKDFWNNQGEKFKESHWASWGDIFMINLETELISKQIGESRYILDVGCANGFSAFKQLEANSKIKMIGVDFAEKMVDAAAKELKEKYDHFQGRVQFKAGDVCDLDFEDNSFDLAYTTRVLINLPDWELQKKGIDEMIRVVKKGGKVVLLEAFREPLNLLNAMRALKSLPPLVEHDFNRYLEISNVDDYLSSLGMQFKRIDFSSIYYLGSRFLRELVTDVNQYEGYSNPINEIFYNIEKEYSGGGFGIQQAYIIQK</sequence>
<dbReference type="PANTHER" id="PTHR43591">
    <property type="entry name" value="METHYLTRANSFERASE"/>
    <property type="match status" value="1"/>
</dbReference>
<dbReference type="EMBL" id="PFMI01000006">
    <property type="protein sequence ID" value="PIZ01233.1"/>
    <property type="molecule type" value="Genomic_DNA"/>
</dbReference>
<comment type="caution">
    <text evidence="2">The sequence shown here is derived from an EMBL/GenBank/DDBJ whole genome shotgun (WGS) entry which is preliminary data.</text>
</comment>
<dbReference type="CDD" id="cd02440">
    <property type="entry name" value="AdoMet_MTases"/>
    <property type="match status" value="1"/>
</dbReference>
<name>A0A2M7RP45_9BACT</name>
<dbReference type="Proteomes" id="UP000229371">
    <property type="component" value="Unassembled WGS sequence"/>
</dbReference>
<protein>
    <recommendedName>
        <fullName evidence="1">Methyltransferase domain-containing protein</fullName>
    </recommendedName>
</protein>
<proteinExistence type="predicted"/>
<dbReference type="SUPFAM" id="SSF53335">
    <property type="entry name" value="S-adenosyl-L-methionine-dependent methyltransferases"/>
    <property type="match status" value="1"/>
</dbReference>
<organism evidence="2 3">
    <name type="scientific">bacterium (Candidatus Gribaldobacteria) CG_4_10_14_0_8_um_filter_33_9</name>
    <dbReference type="NCBI Taxonomy" id="2014266"/>
    <lineage>
        <taxon>Bacteria</taxon>
        <taxon>Candidatus Gribaldobacteria</taxon>
    </lineage>
</organism>
<dbReference type="InterPro" id="IPR041698">
    <property type="entry name" value="Methyltransf_25"/>
</dbReference>
<reference evidence="3" key="1">
    <citation type="submission" date="2017-09" db="EMBL/GenBank/DDBJ databases">
        <title>Depth-based differentiation of microbial function through sediment-hosted aquifers and enrichment of novel symbionts in the deep terrestrial subsurface.</title>
        <authorList>
            <person name="Probst A.J."/>
            <person name="Ladd B."/>
            <person name="Jarett J.K."/>
            <person name="Geller-Mcgrath D.E."/>
            <person name="Sieber C.M.K."/>
            <person name="Emerson J.B."/>
            <person name="Anantharaman K."/>
            <person name="Thomas B.C."/>
            <person name="Malmstrom R."/>
            <person name="Stieglmeier M."/>
            <person name="Klingl A."/>
            <person name="Woyke T."/>
            <person name="Ryan C.M."/>
            <person name="Banfield J.F."/>
        </authorList>
    </citation>
    <scope>NUCLEOTIDE SEQUENCE [LARGE SCALE GENOMIC DNA]</scope>
</reference>
<dbReference type="Pfam" id="PF13649">
    <property type="entry name" value="Methyltransf_25"/>
    <property type="match status" value="1"/>
</dbReference>
<gene>
    <name evidence="2" type="ORF">COY61_00255</name>
</gene>
<dbReference type="Gene3D" id="3.40.50.150">
    <property type="entry name" value="Vaccinia Virus protein VP39"/>
    <property type="match status" value="1"/>
</dbReference>